<dbReference type="PROSITE" id="PS51257">
    <property type="entry name" value="PROKAR_LIPOPROTEIN"/>
    <property type="match status" value="1"/>
</dbReference>
<evidence type="ECO:0000256" key="8">
    <source>
        <dbReference type="SAM" id="SignalP"/>
    </source>
</evidence>
<feature type="active site" description="Nucleophile" evidence="7">
    <location>
        <position position="140"/>
    </location>
</feature>
<protein>
    <submittedName>
        <fullName evidence="10">Murein L,D-transpeptidase family protein</fullName>
        <ecNumber evidence="10">2.-.-.-</ecNumber>
    </submittedName>
</protein>
<feature type="active site" description="Proton donor/acceptor" evidence="7">
    <location>
        <position position="121"/>
    </location>
</feature>
<dbReference type="EC" id="2.-.-.-" evidence="10"/>
<feature type="signal peptide" evidence="8">
    <location>
        <begin position="1"/>
        <end position="19"/>
    </location>
</feature>
<keyword evidence="3 10" id="KW-0808">Transferase</keyword>
<reference evidence="11" key="1">
    <citation type="journal article" date="2019" name="Int. J. Syst. Evol. Microbiol.">
        <title>The Global Catalogue of Microorganisms (GCM) 10K type strain sequencing project: providing services to taxonomists for standard genome sequencing and annotation.</title>
        <authorList>
            <consortium name="The Broad Institute Genomics Platform"/>
            <consortium name="The Broad Institute Genome Sequencing Center for Infectious Disease"/>
            <person name="Wu L."/>
            <person name="Ma J."/>
        </authorList>
    </citation>
    <scope>NUCLEOTIDE SEQUENCE [LARGE SCALE GENOMIC DNA]</scope>
    <source>
        <strain evidence="11">CGMCC 4.7283</strain>
    </source>
</reference>
<evidence type="ECO:0000259" key="9">
    <source>
        <dbReference type="PROSITE" id="PS52029"/>
    </source>
</evidence>
<dbReference type="EMBL" id="JBHSGI010000009">
    <property type="protein sequence ID" value="MFC4669056.1"/>
    <property type="molecule type" value="Genomic_DNA"/>
</dbReference>
<dbReference type="Pfam" id="PF03734">
    <property type="entry name" value="YkuD"/>
    <property type="match status" value="1"/>
</dbReference>
<organism evidence="10 11">
    <name type="scientific">Seohaeicola nanhaiensis</name>
    <dbReference type="NCBI Taxonomy" id="1387282"/>
    <lineage>
        <taxon>Bacteria</taxon>
        <taxon>Pseudomonadati</taxon>
        <taxon>Pseudomonadota</taxon>
        <taxon>Alphaproteobacteria</taxon>
        <taxon>Rhodobacterales</taxon>
        <taxon>Roseobacteraceae</taxon>
        <taxon>Seohaeicola</taxon>
    </lineage>
</organism>
<keyword evidence="11" id="KW-1185">Reference proteome</keyword>
<feature type="domain" description="L,D-TPase catalytic" evidence="9">
    <location>
        <begin position="31"/>
        <end position="164"/>
    </location>
</feature>
<dbReference type="PROSITE" id="PS52029">
    <property type="entry name" value="LD_TPASE"/>
    <property type="match status" value="1"/>
</dbReference>
<dbReference type="Gene3D" id="2.40.440.10">
    <property type="entry name" value="L,D-transpeptidase catalytic domain-like"/>
    <property type="match status" value="1"/>
</dbReference>
<evidence type="ECO:0000256" key="4">
    <source>
        <dbReference type="ARBA" id="ARBA00022960"/>
    </source>
</evidence>
<dbReference type="SUPFAM" id="SSF141523">
    <property type="entry name" value="L,D-transpeptidase catalytic domain-like"/>
    <property type="match status" value="1"/>
</dbReference>
<dbReference type="RefSeq" id="WP_380717465.1">
    <property type="nucleotide sequence ID" value="NZ_JBHSGI010000009.1"/>
</dbReference>
<keyword evidence="8" id="KW-0732">Signal</keyword>
<feature type="chain" id="PRO_5046949876" evidence="8">
    <location>
        <begin position="20"/>
        <end position="165"/>
    </location>
</feature>
<name>A0ABV9KGK7_9RHOB</name>
<sequence>MKRRTFGLGLVALALSACASKFRTYRGPAVTGIVVNKSSSMMYLLNERDVLKAYKVNFGFAPAGPKQFEGDGKTPEGAYFINRRNPNSAFHLSLGISYPNEADVEFAKAQGKRPGGDIFIHGQPNTNKKASRQKNWTAGCIAVKNREIEDIYAMVRDGTPITIYA</sequence>
<dbReference type="Proteomes" id="UP001595973">
    <property type="component" value="Unassembled WGS sequence"/>
</dbReference>
<keyword evidence="6 7" id="KW-0961">Cell wall biogenesis/degradation</keyword>
<comment type="pathway">
    <text evidence="1 7">Cell wall biogenesis; peptidoglycan biosynthesis.</text>
</comment>
<evidence type="ECO:0000256" key="6">
    <source>
        <dbReference type="ARBA" id="ARBA00023316"/>
    </source>
</evidence>
<keyword evidence="4 7" id="KW-0133">Cell shape</keyword>
<dbReference type="PANTHER" id="PTHR36699">
    <property type="entry name" value="LD-TRANSPEPTIDASE"/>
    <property type="match status" value="1"/>
</dbReference>
<dbReference type="InterPro" id="IPR005490">
    <property type="entry name" value="LD_TPept_cat_dom"/>
</dbReference>
<proteinExistence type="inferred from homology"/>
<dbReference type="PANTHER" id="PTHR36699:SF1">
    <property type="entry name" value="L,D-TRANSPEPTIDASE YAFK-RELATED"/>
    <property type="match status" value="1"/>
</dbReference>
<evidence type="ECO:0000313" key="11">
    <source>
        <dbReference type="Proteomes" id="UP001595973"/>
    </source>
</evidence>
<keyword evidence="5 7" id="KW-0573">Peptidoglycan synthesis</keyword>
<evidence type="ECO:0000313" key="10">
    <source>
        <dbReference type="EMBL" id="MFC4669056.1"/>
    </source>
</evidence>
<evidence type="ECO:0000256" key="5">
    <source>
        <dbReference type="ARBA" id="ARBA00022984"/>
    </source>
</evidence>
<dbReference type="InterPro" id="IPR038063">
    <property type="entry name" value="Transpep_catalytic_dom"/>
</dbReference>
<dbReference type="GO" id="GO:0016740">
    <property type="term" value="F:transferase activity"/>
    <property type="evidence" value="ECO:0007669"/>
    <property type="project" value="UniProtKB-KW"/>
</dbReference>
<comment type="caution">
    <text evidence="10">The sequence shown here is derived from an EMBL/GenBank/DDBJ whole genome shotgun (WGS) entry which is preliminary data.</text>
</comment>
<accession>A0ABV9KGK7</accession>
<gene>
    <name evidence="10" type="ORF">ACFO5X_10860</name>
</gene>
<evidence type="ECO:0000256" key="1">
    <source>
        <dbReference type="ARBA" id="ARBA00004752"/>
    </source>
</evidence>
<comment type="similarity">
    <text evidence="2">Belongs to the YkuD family.</text>
</comment>
<dbReference type="CDD" id="cd16913">
    <property type="entry name" value="YkuD_like"/>
    <property type="match status" value="1"/>
</dbReference>
<evidence type="ECO:0000256" key="2">
    <source>
        <dbReference type="ARBA" id="ARBA00005992"/>
    </source>
</evidence>
<evidence type="ECO:0000256" key="3">
    <source>
        <dbReference type="ARBA" id="ARBA00022679"/>
    </source>
</evidence>
<evidence type="ECO:0000256" key="7">
    <source>
        <dbReference type="PROSITE-ProRule" id="PRU01373"/>
    </source>
</evidence>